<dbReference type="EMBL" id="LJIW01000002">
    <property type="protein sequence ID" value="PNG89532.1"/>
    <property type="molecule type" value="Genomic_DNA"/>
</dbReference>
<proteinExistence type="predicted"/>
<evidence type="ECO:0000313" key="3">
    <source>
        <dbReference type="Proteomes" id="UP000236520"/>
    </source>
</evidence>
<evidence type="ECO:0000256" key="1">
    <source>
        <dbReference type="SAM" id="MobiDB-lite"/>
    </source>
</evidence>
<sequence length="28" mass="3168">MLEATNKEEHDTLADMLDHLHHLTAPPS</sequence>
<comment type="caution">
    <text evidence="2">The sequence shown here is derived from an EMBL/GenBank/DDBJ whole genome shotgun (WGS) entry which is preliminary data.</text>
</comment>
<gene>
    <name evidence="2" type="ORF">SMF913_24997</name>
</gene>
<evidence type="ECO:0000313" key="2">
    <source>
        <dbReference type="EMBL" id="PNG89532.1"/>
    </source>
</evidence>
<protein>
    <submittedName>
        <fullName evidence="2">Uncharacterized protein</fullName>
    </submittedName>
</protein>
<feature type="region of interest" description="Disordered" evidence="1">
    <location>
        <begin position="1"/>
        <end position="28"/>
    </location>
</feature>
<organism evidence="2 3">
    <name type="scientific">Streptomyces malaysiensis</name>
    <dbReference type="NCBI Taxonomy" id="92644"/>
    <lineage>
        <taxon>Bacteria</taxon>
        <taxon>Bacillati</taxon>
        <taxon>Actinomycetota</taxon>
        <taxon>Actinomycetes</taxon>
        <taxon>Kitasatosporales</taxon>
        <taxon>Streptomycetaceae</taxon>
        <taxon>Streptomyces</taxon>
        <taxon>Streptomyces violaceusniger group</taxon>
    </lineage>
</organism>
<keyword evidence="3" id="KW-1185">Reference proteome</keyword>
<dbReference type="AlphaFoldDB" id="A0A2J7YND4"/>
<name>A0A2J7YND4_STRMQ</name>
<reference evidence="2 3" key="1">
    <citation type="submission" date="2015-09" db="EMBL/GenBank/DDBJ databases">
        <title>Genome sequence, genome mining and natural product profiling of a biocontrol bacterium Streptomyces malaysiensis F913.</title>
        <authorList>
            <person name="Xu Y."/>
            <person name="Wei J."/>
            <person name="Xie J."/>
            <person name="Li T."/>
            <person name="Zhou Z."/>
        </authorList>
    </citation>
    <scope>NUCLEOTIDE SEQUENCE [LARGE SCALE GENOMIC DNA]</scope>
    <source>
        <strain evidence="2 3">F913</strain>
    </source>
</reference>
<dbReference type="Proteomes" id="UP000236520">
    <property type="component" value="Unassembled WGS sequence"/>
</dbReference>
<accession>A0A2J7YND4</accession>
<feature type="compositionally biased region" description="Basic and acidic residues" evidence="1">
    <location>
        <begin position="1"/>
        <end position="21"/>
    </location>
</feature>